<protein>
    <recommendedName>
        <fullName evidence="8">Lipase maturation factor 2</fullName>
    </recommendedName>
</protein>
<evidence type="ECO:0000313" key="12">
    <source>
        <dbReference type="EMBL" id="AGK58315.1"/>
    </source>
</evidence>
<reference evidence="12 13" key="1">
    <citation type="journal article" date="2013" name="Genome Announc.">
        <title>Genome sequences for three denitrifying bacterial strains isolated from a uranium- and nitrate-contaminated subsurface environment.</title>
        <authorList>
            <person name="Venkatramanan R."/>
            <person name="Prakash O."/>
            <person name="Woyke T."/>
            <person name="Chain P."/>
            <person name="Goodwin L.A."/>
            <person name="Watson D."/>
            <person name="Brooks S."/>
            <person name="Kostka J.E."/>
            <person name="Green S.J."/>
        </authorList>
    </citation>
    <scope>NUCLEOTIDE SEQUENCE [LARGE SCALE GENOMIC DNA]</scope>
    <source>
        <strain evidence="12 13">1NES1</strain>
    </source>
</reference>
<dbReference type="EMBL" id="CP005587">
    <property type="protein sequence ID" value="AGK58315.1"/>
    <property type="molecule type" value="Genomic_DNA"/>
</dbReference>
<dbReference type="InterPro" id="IPR057434">
    <property type="entry name" value="LMF1/2_N"/>
</dbReference>
<dbReference type="AlphaFoldDB" id="N0BDW0"/>
<feature type="transmembrane region" description="Helical" evidence="9">
    <location>
        <begin position="199"/>
        <end position="217"/>
    </location>
</feature>
<dbReference type="HOGENOM" id="CLU_020557_2_0_5"/>
<dbReference type="STRING" id="670307.HYPDE_33213"/>
<feature type="transmembrane region" description="Helical" evidence="9">
    <location>
        <begin position="350"/>
        <end position="367"/>
    </location>
</feature>
<dbReference type="KEGG" id="hdt:HYPDE_33213"/>
<dbReference type="OrthoDB" id="9801773at2"/>
<gene>
    <name evidence="12" type="ORF">HYPDE_33213</name>
</gene>
<organism evidence="12 13">
    <name type="scientific">Hyphomicrobium denitrificans 1NES1</name>
    <dbReference type="NCBI Taxonomy" id="670307"/>
    <lineage>
        <taxon>Bacteria</taxon>
        <taxon>Pseudomonadati</taxon>
        <taxon>Pseudomonadota</taxon>
        <taxon>Alphaproteobacteria</taxon>
        <taxon>Hyphomicrobiales</taxon>
        <taxon>Hyphomicrobiaceae</taxon>
        <taxon>Hyphomicrobium</taxon>
    </lineage>
</organism>
<feature type="domain" description="Lipase maturation factor 1/2 C-terminal" evidence="11">
    <location>
        <begin position="457"/>
        <end position="591"/>
    </location>
</feature>
<dbReference type="RefSeq" id="WP_015598341.1">
    <property type="nucleotide sequence ID" value="NC_021172.1"/>
</dbReference>
<feature type="transmembrane region" description="Helical" evidence="9">
    <location>
        <begin position="224"/>
        <end position="243"/>
    </location>
</feature>
<dbReference type="Pfam" id="PF04134">
    <property type="entry name" value="DCC1-like"/>
    <property type="match status" value="1"/>
</dbReference>
<comment type="similarity">
    <text evidence="2">Belongs to the lipase maturation factor family.</text>
</comment>
<feature type="transmembrane region" description="Helical" evidence="9">
    <location>
        <begin position="315"/>
        <end position="343"/>
    </location>
</feature>
<proteinExistence type="inferred from homology"/>
<dbReference type="Proteomes" id="UP000005952">
    <property type="component" value="Chromosome"/>
</dbReference>
<dbReference type="InterPro" id="IPR009613">
    <property type="entry name" value="LMF"/>
</dbReference>
<dbReference type="Pfam" id="PF06762">
    <property type="entry name" value="LMF1"/>
    <property type="match status" value="1"/>
</dbReference>
<evidence type="ECO:0000256" key="5">
    <source>
        <dbReference type="ARBA" id="ARBA00022989"/>
    </source>
</evidence>
<dbReference type="InterPro" id="IPR007263">
    <property type="entry name" value="DCC1-like"/>
</dbReference>
<keyword evidence="6 9" id="KW-0472">Membrane</keyword>
<evidence type="ECO:0000256" key="1">
    <source>
        <dbReference type="ARBA" id="ARBA00004477"/>
    </source>
</evidence>
<accession>N0BDW0</accession>
<keyword evidence="13" id="KW-1185">Reference proteome</keyword>
<keyword evidence="5 9" id="KW-1133">Transmembrane helix</keyword>
<dbReference type="Pfam" id="PF25179">
    <property type="entry name" value="LMF1_C"/>
    <property type="match status" value="1"/>
</dbReference>
<evidence type="ECO:0000256" key="3">
    <source>
        <dbReference type="ARBA" id="ARBA00022692"/>
    </source>
</evidence>
<evidence type="ECO:0000259" key="10">
    <source>
        <dbReference type="Pfam" id="PF06762"/>
    </source>
</evidence>
<dbReference type="InterPro" id="IPR057433">
    <property type="entry name" value="LMF1/2_C"/>
</dbReference>
<evidence type="ECO:0000256" key="4">
    <source>
        <dbReference type="ARBA" id="ARBA00022824"/>
    </source>
</evidence>
<feature type="transmembrane region" description="Helical" evidence="9">
    <location>
        <begin position="276"/>
        <end position="295"/>
    </location>
</feature>
<dbReference type="GO" id="GO:0015035">
    <property type="term" value="F:protein-disulfide reductase activity"/>
    <property type="evidence" value="ECO:0007669"/>
    <property type="project" value="InterPro"/>
</dbReference>
<evidence type="ECO:0000313" key="13">
    <source>
        <dbReference type="Proteomes" id="UP000005952"/>
    </source>
</evidence>
<evidence type="ECO:0000256" key="9">
    <source>
        <dbReference type="SAM" id="Phobius"/>
    </source>
</evidence>
<keyword evidence="7" id="KW-0325">Glycoprotein</keyword>
<feature type="transmembrane region" description="Helical" evidence="9">
    <location>
        <begin position="249"/>
        <end position="269"/>
    </location>
</feature>
<dbReference type="PANTHER" id="PTHR14463">
    <property type="entry name" value="LIPASE MATURATION FACTOR"/>
    <property type="match status" value="1"/>
</dbReference>
<evidence type="ECO:0000256" key="2">
    <source>
        <dbReference type="ARBA" id="ARBA00005512"/>
    </source>
</evidence>
<comment type="subcellular location">
    <subcellularLocation>
        <location evidence="1">Endoplasmic reticulum membrane</location>
        <topology evidence="1">Multi-pass membrane protein</topology>
    </subcellularLocation>
</comment>
<feature type="transmembrane region" description="Helical" evidence="9">
    <location>
        <begin position="137"/>
        <end position="158"/>
    </location>
</feature>
<evidence type="ECO:0000256" key="7">
    <source>
        <dbReference type="ARBA" id="ARBA00023180"/>
    </source>
</evidence>
<evidence type="ECO:0000256" key="8">
    <source>
        <dbReference type="ARBA" id="ARBA00040643"/>
    </source>
</evidence>
<keyword evidence="4" id="KW-0256">Endoplasmic reticulum</keyword>
<dbReference type="eggNOG" id="COG3011">
    <property type="taxonomic scope" value="Bacteria"/>
</dbReference>
<evidence type="ECO:0000259" key="11">
    <source>
        <dbReference type="Pfam" id="PF25179"/>
    </source>
</evidence>
<name>N0BDW0_9HYPH</name>
<feature type="domain" description="Lipase maturation factor 1/2 N-terminal" evidence="10">
    <location>
        <begin position="243"/>
        <end position="391"/>
    </location>
</feature>
<dbReference type="PANTHER" id="PTHR14463:SF5">
    <property type="entry name" value="LIPASE MATURATION FACTOR 2"/>
    <property type="match status" value="1"/>
</dbReference>
<keyword evidence="3 9" id="KW-0812">Transmembrane</keyword>
<sequence length="597" mass="67723">MPAERRATLVYDGDCGICRYWVDYWKQQTGDRVVYRPYQEAAGDFPAIPRQRFARAIQLIEPDGTIYAAAAATYRTLRHAPGRTAWWWMYERAPGFAAVSEWAYAFLVRHRGLLARLSYILWGAHLERERYELVSWLFLRLLGAIYVIAFASLVVQILGLVGEGGILPAGEYLNAARQGWGVSAYWRMPTLFWLSANDAVLIAATGLGILLGLLVVFRIWTRAALVGLFVLYLSCVYAGQIFMSYQWDLLLLESGFLAIFLTAGSRIVVWLYRWLIFRYLFMSGIVKAVSAQPTWHDLTALKYYFMSQPLPTPLAWYAAQLPPWMLAAGTAATLVIELILVFLIFLPRRLRALAALCILTFQVLILLTGNYGFFNLLTIALCVFLFDDAAIRHAIPQKLSLWVQNRAPRPGNAATACALILTLLVVPVSVDRVVQALALPSLPVVGALTRAISPWLVVNAYGPFATTTMNRPEIIIEGSDDGQSWREYDFRYKPGPVDRRPSWNIPHQPRLDWQMWFAAYGSFAQNPWFERLLRRLLEGSAPVLGLLGSNPFPDHPPKRVRALLFDYRFADPATHARTGQWWTRRQEGLYFSEISSK</sequence>
<evidence type="ECO:0000256" key="6">
    <source>
        <dbReference type="ARBA" id="ARBA00023136"/>
    </source>
</evidence>
<dbReference type="GO" id="GO:0051604">
    <property type="term" value="P:protein maturation"/>
    <property type="evidence" value="ECO:0007669"/>
    <property type="project" value="InterPro"/>
</dbReference>